<keyword evidence="4" id="KW-1185">Reference proteome</keyword>
<dbReference type="InterPro" id="IPR001789">
    <property type="entry name" value="Sig_transdc_resp-reg_receiver"/>
</dbReference>
<dbReference type="SUPFAM" id="SSF52172">
    <property type="entry name" value="CheY-like"/>
    <property type="match status" value="1"/>
</dbReference>
<feature type="domain" description="Response regulatory" evidence="2">
    <location>
        <begin position="15"/>
        <end position="126"/>
    </location>
</feature>
<comment type="caution">
    <text evidence="3">The sequence shown here is derived from an EMBL/GenBank/DDBJ whole genome shotgun (WGS) entry which is preliminary data.</text>
</comment>
<dbReference type="PROSITE" id="PS50110">
    <property type="entry name" value="RESPONSE_REGULATORY"/>
    <property type="match status" value="1"/>
</dbReference>
<sequence>MDARITGLLESDAGRVLIVEDEAIIALDLKFIVEDMGLDVMGPAPSVDGGLNAMAESLPTLAILDVNVRGGEVFALADVLQKANVPIIFHSAHATEDELSSRYPGMIFCPKPTVPYQIEDSIVSVLAA</sequence>
<reference evidence="3 4" key="1">
    <citation type="submission" date="2020-03" db="EMBL/GenBank/DDBJ databases">
        <title>Bacterial isolates of synthetic phycosphere.</title>
        <authorList>
            <person name="Fu H."/>
            <person name="Moran M.A."/>
        </authorList>
    </citation>
    <scope>NUCLEOTIDE SEQUENCE [LARGE SCALE GENOMIC DNA]</scope>
    <source>
        <strain evidence="3 4">HF1</strain>
    </source>
</reference>
<dbReference type="Proteomes" id="UP000709466">
    <property type="component" value="Unassembled WGS sequence"/>
</dbReference>
<evidence type="ECO:0000313" key="3">
    <source>
        <dbReference type="EMBL" id="NIY73913.1"/>
    </source>
</evidence>
<dbReference type="EMBL" id="JAATOP010000016">
    <property type="protein sequence ID" value="NIY73913.1"/>
    <property type="molecule type" value="Genomic_DNA"/>
</dbReference>
<protein>
    <submittedName>
        <fullName evidence="3">Response regulator</fullName>
    </submittedName>
</protein>
<keyword evidence="1" id="KW-0597">Phosphoprotein</keyword>
<proteinExistence type="predicted"/>
<feature type="modified residue" description="4-aspartylphosphate" evidence="1">
    <location>
        <position position="65"/>
    </location>
</feature>
<dbReference type="SMART" id="SM00448">
    <property type="entry name" value="REC"/>
    <property type="match status" value="1"/>
</dbReference>
<dbReference type="RefSeq" id="WP_167639299.1">
    <property type="nucleotide sequence ID" value="NZ_JAATOP010000016.1"/>
</dbReference>
<evidence type="ECO:0000313" key="4">
    <source>
        <dbReference type="Proteomes" id="UP000709466"/>
    </source>
</evidence>
<dbReference type="InterPro" id="IPR011006">
    <property type="entry name" value="CheY-like_superfamily"/>
</dbReference>
<evidence type="ECO:0000259" key="2">
    <source>
        <dbReference type="PROSITE" id="PS50110"/>
    </source>
</evidence>
<organism evidence="3 4">
    <name type="scientific">Marivivens donghaensis</name>
    <dbReference type="NCBI Taxonomy" id="1699413"/>
    <lineage>
        <taxon>Bacteria</taxon>
        <taxon>Pseudomonadati</taxon>
        <taxon>Pseudomonadota</taxon>
        <taxon>Alphaproteobacteria</taxon>
        <taxon>Rhodobacterales</taxon>
        <taxon>Paracoccaceae</taxon>
        <taxon>Marivivens group</taxon>
        <taxon>Marivivens</taxon>
    </lineage>
</organism>
<name>A0ABX0W0Q5_9RHOB</name>
<accession>A0ABX0W0Q5</accession>
<dbReference type="Gene3D" id="3.40.50.2300">
    <property type="match status" value="1"/>
</dbReference>
<evidence type="ECO:0000256" key="1">
    <source>
        <dbReference type="PROSITE-ProRule" id="PRU00169"/>
    </source>
</evidence>
<gene>
    <name evidence="3" type="ORF">HCZ30_15895</name>
</gene>